<dbReference type="RefSeq" id="WP_188881916.1">
    <property type="nucleotide sequence ID" value="NZ_BMOY01000017.1"/>
</dbReference>
<keyword evidence="1" id="KW-1133">Transmembrane helix</keyword>
<reference evidence="2" key="1">
    <citation type="journal article" date="2014" name="Int. J. Syst. Evol. Microbiol.">
        <title>Complete genome sequence of Corynebacterium casei LMG S-19264T (=DSM 44701T), isolated from a smear-ripened cheese.</title>
        <authorList>
            <consortium name="US DOE Joint Genome Institute (JGI-PGF)"/>
            <person name="Walter F."/>
            <person name="Albersmeier A."/>
            <person name="Kalinowski J."/>
            <person name="Ruckert C."/>
        </authorList>
    </citation>
    <scope>NUCLEOTIDE SEQUENCE</scope>
    <source>
        <strain evidence="2">JCM 18487</strain>
    </source>
</reference>
<dbReference type="AlphaFoldDB" id="A0A917K9I2"/>
<organism evidence="2 3">
    <name type="scientific">Alicyclobacillus cellulosilyticus</name>
    <dbReference type="NCBI Taxonomy" id="1003997"/>
    <lineage>
        <taxon>Bacteria</taxon>
        <taxon>Bacillati</taxon>
        <taxon>Bacillota</taxon>
        <taxon>Bacilli</taxon>
        <taxon>Bacillales</taxon>
        <taxon>Alicyclobacillaceae</taxon>
        <taxon>Alicyclobacillus</taxon>
    </lineage>
</organism>
<accession>A0A917K9I2</accession>
<evidence type="ECO:0000313" key="3">
    <source>
        <dbReference type="Proteomes" id="UP000637695"/>
    </source>
</evidence>
<comment type="caution">
    <text evidence="2">The sequence shown here is derived from an EMBL/GenBank/DDBJ whole genome shotgun (WGS) entry which is preliminary data.</text>
</comment>
<dbReference type="InterPro" id="IPR019723">
    <property type="entry name" value="Uncharacterised_YfmQ"/>
</dbReference>
<dbReference type="Pfam" id="PF10787">
    <property type="entry name" value="YfmQ"/>
    <property type="match status" value="1"/>
</dbReference>
<name>A0A917K9I2_9BACL</name>
<keyword evidence="1" id="KW-0472">Membrane</keyword>
<dbReference type="EMBL" id="BMOY01000017">
    <property type="protein sequence ID" value="GGJ05327.1"/>
    <property type="molecule type" value="Genomic_DNA"/>
</dbReference>
<keyword evidence="3" id="KW-1185">Reference proteome</keyword>
<sequence length="142" mass="15875">MFWIWFWHLVAVVAVFAFGGLPSLYLKRMVERFETHRPLTAAEVVRVVVAGREVDGEARAAFIAAFNQAVFLRRCTMTPDWRPQVVAETASGGEITLSTRSHDIRSHDIVIARSRRGKPVVYQVYAPALADWLQAHGAVQAG</sequence>
<proteinExistence type="predicted"/>
<evidence type="ECO:0000256" key="1">
    <source>
        <dbReference type="SAM" id="Phobius"/>
    </source>
</evidence>
<reference evidence="2" key="2">
    <citation type="submission" date="2020-09" db="EMBL/GenBank/DDBJ databases">
        <authorList>
            <person name="Sun Q."/>
            <person name="Ohkuma M."/>
        </authorList>
    </citation>
    <scope>NUCLEOTIDE SEQUENCE</scope>
    <source>
        <strain evidence="2">JCM 18487</strain>
    </source>
</reference>
<dbReference type="Proteomes" id="UP000637695">
    <property type="component" value="Unassembled WGS sequence"/>
</dbReference>
<feature type="transmembrane region" description="Helical" evidence="1">
    <location>
        <begin position="6"/>
        <end position="26"/>
    </location>
</feature>
<gene>
    <name evidence="2" type="ORF">GCM10010885_13000</name>
</gene>
<evidence type="ECO:0000313" key="2">
    <source>
        <dbReference type="EMBL" id="GGJ05327.1"/>
    </source>
</evidence>
<protein>
    <submittedName>
        <fullName evidence="2">Uncharacterized protein</fullName>
    </submittedName>
</protein>
<keyword evidence="1" id="KW-0812">Transmembrane</keyword>